<evidence type="ECO:0000313" key="5">
    <source>
        <dbReference type="Proteomes" id="UP000257479"/>
    </source>
</evidence>
<accession>A0A0F0LVK7</accession>
<dbReference type="GeneID" id="39690231"/>
<dbReference type="OrthoDB" id="5125716at2"/>
<dbReference type="InterPro" id="IPR046548">
    <property type="entry name" value="DUF6804"/>
</dbReference>
<dbReference type="Pfam" id="PF20619">
    <property type="entry name" value="DUF6804"/>
    <property type="match status" value="1"/>
</dbReference>
<protein>
    <submittedName>
        <fullName evidence="3">Uncharacterized protein</fullName>
    </submittedName>
</protein>
<dbReference type="Proteomes" id="UP000033451">
    <property type="component" value="Unassembled WGS sequence"/>
</dbReference>
<evidence type="ECO:0000313" key="2">
    <source>
        <dbReference type="EMBL" id="HAN24675.1"/>
    </source>
</evidence>
<reference evidence="3 4" key="1">
    <citation type="submission" date="2015-02" db="EMBL/GenBank/DDBJ databases">
        <title>Draft genome sequences of ten Microbacterium spp. with emphasis on heavy metal contaminated environments.</title>
        <authorList>
            <person name="Corretto E."/>
        </authorList>
    </citation>
    <scope>NUCLEOTIDE SEQUENCE [LARGE SCALE GENOMIC DNA]</scope>
    <source>
        <strain evidence="3 4">DSM 18659</strain>
    </source>
</reference>
<reference evidence="2 5" key="2">
    <citation type="journal article" date="2018" name="Nat. Biotechnol.">
        <title>A standardized bacterial taxonomy based on genome phylogeny substantially revises the tree of life.</title>
        <authorList>
            <person name="Parks D.H."/>
            <person name="Chuvochina M."/>
            <person name="Waite D.W."/>
            <person name="Rinke C."/>
            <person name="Skarshewski A."/>
            <person name="Chaumeil P.A."/>
            <person name="Hugenholtz P."/>
        </authorList>
    </citation>
    <scope>NUCLEOTIDE SEQUENCE [LARGE SCALE GENOMIC DNA]</scope>
    <source>
        <strain evidence="2">UBA9152</strain>
    </source>
</reference>
<dbReference type="RefSeq" id="WP_045246900.1">
    <property type="nucleotide sequence ID" value="NZ_JYIY01000066.1"/>
</dbReference>
<proteinExistence type="predicted"/>
<feature type="transmembrane region" description="Helical" evidence="1">
    <location>
        <begin position="37"/>
        <end position="57"/>
    </location>
</feature>
<organism evidence="3 4">
    <name type="scientific">Microbacterium ginsengisoli</name>
    <dbReference type="NCBI Taxonomy" id="400772"/>
    <lineage>
        <taxon>Bacteria</taxon>
        <taxon>Bacillati</taxon>
        <taxon>Actinomycetota</taxon>
        <taxon>Actinomycetes</taxon>
        <taxon>Micrococcales</taxon>
        <taxon>Microbacteriaceae</taxon>
        <taxon>Microbacterium</taxon>
    </lineage>
</organism>
<dbReference type="AlphaFoldDB" id="A0A0F0LVK7"/>
<dbReference type="EMBL" id="DMNG01000152">
    <property type="protein sequence ID" value="HAN24675.1"/>
    <property type="molecule type" value="Genomic_DNA"/>
</dbReference>
<dbReference type="EMBL" id="JYIY01000066">
    <property type="protein sequence ID" value="KJL37342.1"/>
    <property type="molecule type" value="Genomic_DNA"/>
</dbReference>
<name>A0A0F0LVK7_9MICO</name>
<feature type="transmembrane region" description="Helical" evidence="1">
    <location>
        <begin position="62"/>
        <end position="81"/>
    </location>
</feature>
<gene>
    <name evidence="2" type="ORF">DCP95_08905</name>
    <name evidence="3" type="ORF">RR49_00926</name>
</gene>
<dbReference type="Proteomes" id="UP000257479">
    <property type="component" value="Unassembled WGS sequence"/>
</dbReference>
<comment type="caution">
    <text evidence="3">The sequence shown here is derived from an EMBL/GenBank/DDBJ whole genome shotgun (WGS) entry which is preliminary data.</text>
</comment>
<feature type="transmembrane region" description="Helical" evidence="1">
    <location>
        <begin position="87"/>
        <end position="106"/>
    </location>
</feature>
<evidence type="ECO:0000313" key="3">
    <source>
        <dbReference type="EMBL" id="KJL37342.1"/>
    </source>
</evidence>
<evidence type="ECO:0000256" key="1">
    <source>
        <dbReference type="SAM" id="Phobius"/>
    </source>
</evidence>
<keyword evidence="1" id="KW-0472">Membrane</keyword>
<keyword evidence="1" id="KW-0812">Transmembrane</keyword>
<evidence type="ECO:0000313" key="4">
    <source>
        <dbReference type="Proteomes" id="UP000033451"/>
    </source>
</evidence>
<feature type="transmembrane region" description="Helical" evidence="1">
    <location>
        <begin position="12"/>
        <end position="31"/>
    </location>
</feature>
<sequence>MMAKQRTSSVYQRNAFAPGLLAAAVLFLAPVLMGGDWFTVVLFVAAIFAVIVGWFAIQARQWWWLPVFVVIAVIWNPVFPFPFTGPVWTAAQPVAAVVFLVAGALIKVKRA</sequence>
<dbReference type="STRING" id="400772.RR49_00926"/>
<keyword evidence="1" id="KW-1133">Transmembrane helix</keyword>
<dbReference type="PATRIC" id="fig|400772.4.peg.951"/>
<keyword evidence="4" id="KW-1185">Reference proteome</keyword>